<evidence type="ECO:0000313" key="3">
    <source>
        <dbReference type="Proteomes" id="UP000757890"/>
    </source>
</evidence>
<reference evidence="2" key="1">
    <citation type="submission" date="2020-04" db="EMBL/GenBank/DDBJ databases">
        <title>Deep metagenomics examines the oral microbiome during advanced dental caries in children, revealing novel taxa and co-occurrences with host molecules.</title>
        <authorList>
            <person name="Baker J.L."/>
            <person name="Morton J.T."/>
            <person name="Dinis M."/>
            <person name="Alvarez R."/>
            <person name="Tran N.C."/>
            <person name="Knight R."/>
            <person name="Edlund A."/>
        </authorList>
    </citation>
    <scope>NUCLEOTIDE SEQUENCE</scope>
    <source>
        <strain evidence="2">JCVI_32_bin.14</strain>
    </source>
</reference>
<evidence type="ECO:0000259" key="1">
    <source>
        <dbReference type="Pfam" id="PF01844"/>
    </source>
</evidence>
<sequence length="128" mass="14914">MKTDFETEINFGFGIRKDTIVAREFSKDIYNSQRWRKLAHAYAESQHYVCERCQNRSFVGSGKPARFIVHHKQYLTLENVDDDSVVYGWNNLELLCIYCHNAVHASGLDRECLFDDDGNPIGIIDHER</sequence>
<dbReference type="Proteomes" id="UP000757890">
    <property type="component" value="Unassembled WGS sequence"/>
</dbReference>
<comment type="caution">
    <text evidence="2">The sequence shown here is derived from an EMBL/GenBank/DDBJ whole genome shotgun (WGS) entry which is preliminary data.</text>
</comment>
<evidence type="ECO:0000313" key="2">
    <source>
        <dbReference type="EMBL" id="MBF1129068.1"/>
    </source>
</evidence>
<keyword evidence="2" id="KW-0540">Nuclease</keyword>
<organism evidence="2 3">
    <name type="scientific">Dialister invisus</name>
    <dbReference type="NCBI Taxonomy" id="218538"/>
    <lineage>
        <taxon>Bacteria</taxon>
        <taxon>Bacillati</taxon>
        <taxon>Bacillota</taxon>
        <taxon>Negativicutes</taxon>
        <taxon>Veillonellales</taxon>
        <taxon>Veillonellaceae</taxon>
        <taxon>Dialister</taxon>
    </lineage>
</organism>
<dbReference type="Pfam" id="PF01844">
    <property type="entry name" value="HNH"/>
    <property type="match status" value="1"/>
</dbReference>
<dbReference type="InterPro" id="IPR002711">
    <property type="entry name" value="HNH"/>
</dbReference>
<proteinExistence type="predicted"/>
<dbReference type="AlphaFoldDB" id="A0A930B562"/>
<dbReference type="GO" id="GO:0008270">
    <property type="term" value="F:zinc ion binding"/>
    <property type="evidence" value="ECO:0007669"/>
    <property type="project" value="InterPro"/>
</dbReference>
<dbReference type="EMBL" id="JABZMK010000010">
    <property type="protein sequence ID" value="MBF1129068.1"/>
    <property type="molecule type" value="Genomic_DNA"/>
</dbReference>
<keyword evidence="2" id="KW-0378">Hydrolase</keyword>
<accession>A0A930B562</accession>
<keyword evidence="2" id="KW-0255">Endonuclease</keyword>
<feature type="domain" description="HNH" evidence="1">
    <location>
        <begin position="50"/>
        <end position="105"/>
    </location>
</feature>
<protein>
    <submittedName>
        <fullName evidence="2">HNH endonuclease</fullName>
    </submittedName>
</protein>
<dbReference type="GO" id="GO:0004519">
    <property type="term" value="F:endonuclease activity"/>
    <property type="evidence" value="ECO:0007669"/>
    <property type="project" value="UniProtKB-KW"/>
</dbReference>
<dbReference type="GO" id="GO:0003676">
    <property type="term" value="F:nucleic acid binding"/>
    <property type="evidence" value="ECO:0007669"/>
    <property type="project" value="InterPro"/>
</dbReference>
<name>A0A930B562_9FIRM</name>
<gene>
    <name evidence="2" type="ORF">HXL70_03370</name>
</gene>